<protein>
    <submittedName>
        <fullName evidence="1">HNH endonuclease</fullName>
    </submittedName>
</protein>
<dbReference type="RefSeq" id="WP_220561531.1">
    <property type="nucleotide sequence ID" value="NZ_CP074133.1"/>
</dbReference>
<keyword evidence="2" id="KW-1185">Reference proteome</keyword>
<evidence type="ECO:0000313" key="2">
    <source>
        <dbReference type="Proteomes" id="UP000676079"/>
    </source>
</evidence>
<proteinExistence type="predicted"/>
<dbReference type="InterPro" id="IPR044930">
    <property type="entry name" value="Homing_endonuclease_His-Me"/>
</dbReference>
<organism evidence="1 2">
    <name type="scientific">Nocardiopsis changdeensis</name>
    <dbReference type="NCBI Taxonomy" id="2831969"/>
    <lineage>
        <taxon>Bacteria</taxon>
        <taxon>Bacillati</taxon>
        <taxon>Actinomycetota</taxon>
        <taxon>Actinomycetes</taxon>
        <taxon>Streptosporangiales</taxon>
        <taxon>Nocardiopsidaceae</taxon>
        <taxon>Nocardiopsis</taxon>
    </lineage>
</organism>
<keyword evidence="1" id="KW-0540">Nuclease</keyword>
<dbReference type="EMBL" id="CP074133">
    <property type="protein sequence ID" value="QUX20336.1"/>
    <property type="molecule type" value="Genomic_DNA"/>
</dbReference>
<dbReference type="Proteomes" id="UP000676079">
    <property type="component" value="Chromosome"/>
</dbReference>
<name>A0ABX8BDV2_9ACTN</name>
<dbReference type="InterPro" id="IPR044925">
    <property type="entry name" value="His-Me_finger_sf"/>
</dbReference>
<sequence length="206" mass="23584">MAGETQITCKAEECSRTPLKRGMCNAHYLRWWKATPKEERPAPTVEERFWAKVRKTQTCWIWQGCKKPSGHGMFVVQKGRTVSAHAFSLELRLGHPTPEGKEACHRCDNPSCVNPRHVYYGTRQENVDDAWARGRHPIGSARPAAKLYEDQVIEIRERYALGDDAKELAREFGIKVSTLRHIVLGLKWKHVGGPITRRRELMKKAA</sequence>
<dbReference type="Gene3D" id="3.90.75.10">
    <property type="entry name" value="Homing Intron 3 (I-ppo) Encoded Endonuclease, Chain A"/>
    <property type="match status" value="1"/>
</dbReference>
<keyword evidence="1" id="KW-0378">Hydrolase</keyword>
<accession>A0ABX8BDV2</accession>
<gene>
    <name evidence="1" type="ORF">KGD84_17565</name>
</gene>
<reference evidence="1 2" key="1">
    <citation type="submission" date="2021-05" db="EMBL/GenBank/DDBJ databases">
        <title>Direct Submission.</title>
        <authorList>
            <person name="Li K."/>
            <person name="Gao J."/>
        </authorList>
    </citation>
    <scope>NUCLEOTIDE SEQUENCE [LARGE SCALE GENOMIC DNA]</scope>
    <source>
        <strain evidence="1 2">Mg02</strain>
    </source>
</reference>
<evidence type="ECO:0000313" key="1">
    <source>
        <dbReference type="EMBL" id="QUX20336.1"/>
    </source>
</evidence>
<keyword evidence="1" id="KW-0255">Endonuclease</keyword>
<dbReference type="SUPFAM" id="SSF54060">
    <property type="entry name" value="His-Me finger endonucleases"/>
    <property type="match status" value="1"/>
</dbReference>
<dbReference type="GO" id="GO:0004519">
    <property type="term" value="F:endonuclease activity"/>
    <property type="evidence" value="ECO:0007669"/>
    <property type="project" value="UniProtKB-KW"/>
</dbReference>